<dbReference type="Proteomes" id="UP001152888">
    <property type="component" value="Unassembled WGS sequence"/>
</dbReference>
<dbReference type="PANTHER" id="PTHR23150">
    <property type="entry name" value="SULFATASE MODIFYING FACTOR 1, 2"/>
    <property type="match status" value="1"/>
</dbReference>
<keyword evidence="5" id="KW-1185">Reference proteome</keyword>
<dbReference type="Pfam" id="PF03781">
    <property type="entry name" value="FGE-sulfatase"/>
    <property type="match status" value="1"/>
</dbReference>
<gene>
    <name evidence="4" type="ORF">ACAOBT_LOCUS31638</name>
</gene>
<dbReference type="InterPro" id="IPR042095">
    <property type="entry name" value="SUMF_sf"/>
</dbReference>
<comment type="caution">
    <text evidence="4">The sequence shown here is derived from an EMBL/GenBank/DDBJ whole genome shotgun (WGS) entry which is preliminary data.</text>
</comment>
<accession>A0A9P0Q4L5</accession>
<proteinExistence type="inferred from homology"/>
<dbReference type="Gene3D" id="3.90.1580.10">
    <property type="entry name" value="paralog of FGE (formylglycine-generating enzyme)"/>
    <property type="match status" value="1"/>
</dbReference>
<dbReference type="SUPFAM" id="SSF56436">
    <property type="entry name" value="C-type lectin-like"/>
    <property type="match status" value="1"/>
</dbReference>
<dbReference type="InterPro" id="IPR005532">
    <property type="entry name" value="SUMF_dom"/>
</dbReference>
<dbReference type="AlphaFoldDB" id="A0A9P0Q4L5"/>
<evidence type="ECO:0000313" key="5">
    <source>
        <dbReference type="Proteomes" id="UP001152888"/>
    </source>
</evidence>
<dbReference type="InterPro" id="IPR016187">
    <property type="entry name" value="CTDL_fold"/>
</dbReference>
<keyword evidence="2" id="KW-0732">Signal</keyword>
<name>A0A9P0Q4L5_ACAOB</name>
<sequence length="228" mass="26060">MYLQLLLAFILTILPPSQASCGCSINRNGQCSNDVNPGKTYTKESNQISDDNNSAFDTTNMVLIQGTTFEMGTNKPVFVDDFESPVRNVSVQSFYLDKYEVSNQKFYDFVKETGFKTEAEVFGDSFVFEMALPENLRDKYEDVRAVQAPWWVKLNGVSWKHPTGPESTIEDLMDHPVIHVSWNDAVKYCEHVGKRLPTEAEWEMACRGGLRQKLYPWGNKLNPKGKHW</sequence>
<evidence type="ECO:0000259" key="3">
    <source>
        <dbReference type="Pfam" id="PF03781"/>
    </source>
</evidence>
<reference evidence="4" key="1">
    <citation type="submission" date="2022-03" db="EMBL/GenBank/DDBJ databases">
        <authorList>
            <person name="Sayadi A."/>
        </authorList>
    </citation>
    <scope>NUCLEOTIDE SEQUENCE</scope>
</reference>
<organism evidence="4 5">
    <name type="scientific">Acanthoscelides obtectus</name>
    <name type="common">Bean weevil</name>
    <name type="synonym">Bruchus obtectus</name>
    <dbReference type="NCBI Taxonomy" id="200917"/>
    <lineage>
        <taxon>Eukaryota</taxon>
        <taxon>Metazoa</taxon>
        <taxon>Ecdysozoa</taxon>
        <taxon>Arthropoda</taxon>
        <taxon>Hexapoda</taxon>
        <taxon>Insecta</taxon>
        <taxon>Pterygota</taxon>
        <taxon>Neoptera</taxon>
        <taxon>Endopterygota</taxon>
        <taxon>Coleoptera</taxon>
        <taxon>Polyphaga</taxon>
        <taxon>Cucujiformia</taxon>
        <taxon>Chrysomeloidea</taxon>
        <taxon>Chrysomelidae</taxon>
        <taxon>Bruchinae</taxon>
        <taxon>Bruchini</taxon>
        <taxon>Acanthoscelides</taxon>
    </lineage>
</organism>
<evidence type="ECO:0000256" key="1">
    <source>
        <dbReference type="ARBA" id="ARBA00005310"/>
    </source>
</evidence>
<dbReference type="InterPro" id="IPR051043">
    <property type="entry name" value="Sulfatase_Mod_Factor_Kinase"/>
</dbReference>
<dbReference type="GO" id="GO:0120147">
    <property type="term" value="F:formylglycine-generating oxidase activity"/>
    <property type="evidence" value="ECO:0007669"/>
    <property type="project" value="TreeGrafter"/>
</dbReference>
<dbReference type="PANTHER" id="PTHR23150:SF19">
    <property type="entry name" value="FORMYLGLYCINE-GENERATING ENZYME"/>
    <property type="match status" value="1"/>
</dbReference>
<evidence type="ECO:0000256" key="2">
    <source>
        <dbReference type="SAM" id="SignalP"/>
    </source>
</evidence>
<dbReference type="GO" id="GO:0005783">
    <property type="term" value="C:endoplasmic reticulum"/>
    <property type="evidence" value="ECO:0007669"/>
    <property type="project" value="TreeGrafter"/>
</dbReference>
<feature type="domain" description="Sulfatase-modifying factor enzyme-like" evidence="3">
    <location>
        <begin position="58"/>
        <end position="226"/>
    </location>
</feature>
<feature type="signal peptide" evidence="2">
    <location>
        <begin position="1"/>
        <end position="19"/>
    </location>
</feature>
<evidence type="ECO:0000313" key="4">
    <source>
        <dbReference type="EMBL" id="CAH2010610.1"/>
    </source>
</evidence>
<comment type="similarity">
    <text evidence="1">Belongs to the sulfatase-modifying factor family.</text>
</comment>
<protein>
    <recommendedName>
        <fullName evidence="3">Sulfatase-modifying factor enzyme-like domain-containing protein</fullName>
    </recommendedName>
</protein>
<feature type="chain" id="PRO_5040302000" description="Sulfatase-modifying factor enzyme-like domain-containing protein" evidence="2">
    <location>
        <begin position="20"/>
        <end position="228"/>
    </location>
</feature>
<dbReference type="OrthoDB" id="659at2759"/>
<dbReference type="EMBL" id="CAKOFQ010007984">
    <property type="protein sequence ID" value="CAH2010610.1"/>
    <property type="molecule type" value="Genomic_DNA"/>
</dbReference>